<dbReference type="Pfam" id="PF06140">
    <property type="entry name" value="Ifi-6-16"/>
    <property type="match status" value="1"/>
</dbReference>
<comment type="similarity">
    <text evidence="2">Belongs to the IFI6/IFI27 family.</text>
</comment>
<evidence type="ECO:0000256" key="1">
    <source>
        <dbReference type="ARBA" id="ARBA00004141"/>
    </source>
</evidence>
<dbReference type="PANTHER" id="PTHR16932:SF18">
    <property type="entry name" value="INTERFERON, ALPHA-INDUCIBLE PROTEIN 27-LIKE 2"/>
    <property type="match status" value="1"/>
</dbReference>
<dbReference type="EMBL" id="MU005766">
    <property type="protein sequence ID" value="KAF2712827.1"/>
    <property type="molecule type" value="Genomic_DNA"/>
</dbReference>
<evidence type="ECO:0000313" key="8">
    <source>
        <dbReference type="EMBL" id="KAF2712827.1"/>
    </source>
</evidence>
<reference evidence="8" key="1">
    <citation type="journal article" date="2020" name="Stud. Mycol.">
        <title>101 Dothideomycetes genomes: a test case for predicting lifestyles and emergence of pathogens.</title>
        <authorList>
            <person name="Haridas S."/>
            <person name="Albert R."/>
            <person name="Binder M."/>
            <person name="Bloem J."/>
            <person name="Labutti K."/>
            <person name="Salamov A."/>
            <person name="Andreopoulos B."/>
            <person name="Baker S."/>
            <person name="Barry K."/>
            <person name="Bills G."/>
            <person name="Bluhm B."/>
            <person name="Cannon C."/>
            <person name="Castanera R."/>
            <person name="Culley D."/>
            <person name="Daum C."/>
            <person name="Ezra D."/>
            <person name="Gonzalez J."/>
            <person name="Henrissat B."/>
            <person name="Kuo A."/>
            <person name="Liang C."/>
            <person name="Lipzen A."/>
            <person name="Lutzoni F."/>
            <person name="Magnuson J."/>
            <person name="Mondo S."/>
            <person name="Nolan M."/>
            <person name="Ohm R."/>
            <person name="Pangilinan J."/>
            <person name="Park H.-J."/>
            <person name="Ramirez L."/>
            <person name="Alfaro M."/>
            <person name="Sun H."/>
            <person name="Tritt A."/>
            <person name="Yoshinaga Y."/>
            <person name="Zwiers L.-H."/>
            <person name="Turgeon B."/>
            <person name="Goodwin S."/>
            <person name="Spatafora J."/>
            <person name="Crous P."/>
            <person name="Grigoriev I."/>
        </authorList>
    </citation>
    <scope>NUCLEOTIDE SEQUENCE</scope>
    <source>
        <strain evidence="8">CBS 279.74</strain>
    </source>
</reference>
<keyword evidence="3 7" id="KW-0812">Transmembrane</keyword>
<dbReference type="AlphaFoldDB" id="A0A6G1KKD8"/>
<dbReference type="PANTHER" id="PTHR16932">
    <property type="entry name" value="INTERFERON ALPHA-INDUCIBLE PROTEIN 27"/>
    <property type="match status" value="1"/>
</dbReference>
<feature type="region of interest" description="Disordered" evidence="6">
    <location>
        <begin position="1"/>
        <end position="36"/>
    </location>
</feature>
<dbReference type="GO" id="GO:0016020">
    <property type="term" value="C:membrane"/>
    <property type="evidence" value="ECO:0007669"/>
    <property type="project" value="UniProtKB-SubCell"/>
</dbReference>
<organism evidence="8 9">
    <name type="scientific">Pleomassaria siparia CBS 279.74</name>
    <dbReference type="NCBI Taxonomy" id="1314801"/>
    <lineage>
        <taxon>Eukaryota</taxon>
        <taxon>Fungi</taxon>
        <taxon>Dikarya</taxon>
        <taxon>Ascomycota</taxon>
        <taxon>Pezizomycotina</taxon>
        <taxon>Dothideomycetes</taxon>
        <taxon>Pleosporomycetidae</taxon>
        <taxon>Pleosporales</taxon>
        <taxon>Pleomassariaceae</taxon>
        <taxon>Pleomassaria</taxon>
    </lineage>
</organism>
<evidence type="ECO:0000313" key="9">
    <source>
        <dbReference type="Proteomes" id="UP000799428"/>
    </source>
</evidence>
<feature type="transmembrane region" description="Helical" evidence="7">
    <location>
        <begin position="60"/>
        <end position="82"/>
    </location>
</feature>
<dbReference type="Gene3D" id="6.10.110.10">
    <property type="match status" value="1"/>
</dbReference>
<evidence type="ECO:0000256" key="3">
    <source>
        <dbReference type="ARBA" id="ARBA00022692"/>
    </source>
</evidence>
<feature type="compositionally biased region" description="Acidic residues" evidence="6">
    <location>
        <begin position="202"/>
        <end position="221"/>
    </location>
</feature>
<dbReference type="Proteomes" id="UP000799428">
    <property type="component" value="Unassembled WGS sequence"/>
</dbReference>
<evidence type="ECO:0000256" key="6">
    <source>
        <dbReference type="SAM" id="MobiDB-lite"/>
    </source>
</evidence>
<feature type="transmembrane region" description="Helical" evidence="7">
    <location>
        <begin position="135"/>
        <end position="159"/>
    </location>
</feature>
<evidence type="ECO:0000256" key="7">
    <source>
        <dbReference type="SAM" id="Phobius"/>
    </source>
</evidence>
<dbReference type="OrthoDB" id="440424at2759"/>
<feature type="transmembrane region" description="Helical" evidence="7">
    <location>
        <begin position="171"/>
        <end position="194"/>
    </location>
</feature>
<dbReference type="InterPro" id="IPR038213">
    <property type="entry name" value="IFI6/IFI27-like_sf"/>
</dbReference>
<protein>
    <submittedName>
        <fullName evidence="8">Uncharacterized protein</fullName>
    </submittedName>
</protein>
<feature type="region of interest" description="Disordered" evidence="6">
    <location>
        <begin position="201"/>
        <end position="229"/>
    </location>
</feature>
<evidence type="ECO:0000256" key="4">
    <source>
        <dbReference type="ARBA" id="ARBA00022989"/>
    </source>
</evidence>
<sequence>MGSYFSKAKKEDADENTPKNQDPGATDDSTARATPNASSFWNRHTPFSAAFSNPTSFININSFCFFTTVYLLNATVAIDILARKIAKRAMAIKKWCKENPLQATLIITLVITMVIFGVCTPLILTGIGFGAAGPIAGTIAAGWQAAIGNVAAGSLFAFLQSAAMASGGSAIFVLGTAGILSMAFTGGVALWKWLRGDRGGDGDDAGDGDGDADDSDRDDAPEMTQMEVM</sequence>
<dbReference type="InterPro" id="IPR009311">
    <property type="entry name" value="IFI6/IFI27-like"/>
</dbReference>
<feature type="transmembrane region" description="Helical" evidence="7">
    <location>
        <begin position="103"/>
        <end position="129"/>
    </location>
</feature>
<feature type="compositionally biased region" description="Polar residues" evidence="6">
    <location>
        <begin position="27"/>
        <end position="36"/>
    </location>
</feature>
<keyword evidence="5 7" id="KW-0472">Membrane</keyword>
<gene>
    <name evidence="8" type="ORF">K504DRAFT_489162</name>
</gene>
<proteinExistence type="inferred from homology"/>
<accession>A0A6G1KKD8</accession>
<evidence type="ECO:0000256" key="5">
    <source>
        <dbReference type="ARBA" id="ARBA00023136"/>
    </source>
</evidence>
<keyword evidence="9" id="KW-1185">Reference proteome</keyword>
<name>A0A6G1KKD8_9PLEO</name>
<comment type="subcellular location">
    <subcellularLocation>
        <location evidence="1">Membrane</location>
        <topology evidence="1">Multi-pass membrane protein</topology>
    </subcellularLocation>
</comment>
<keyword evidence="4 7" id="KW-1133">Transmembrane helix</keyword>
<evidence type="ECO:0000256" key="2">
    <source>
        <dbReference type="ARBA" id="ARBA00007262"/>
    </source>
</evidence>